<reference evidence="3" key="1">
    <citation type="journal article" date="1999" name="Methods Enzymol.">
        <title>High-efficiency full-length cDNA cloning.</title>
        <authorList>
            <person name="Carninci P."/>
            <person name="Hayashizaki Y."/>
        </authorList>
    </citation>
    <scope>NUCLEOTIDE SEQUENCE</scope>
    <source>
        <strain evidence="3">C57BL/6J</strain>
        <tissue evidence="3">Aorta and vein</tissue>
    </source>
</reference>
<accession>Q3UTX0</accession>
<reference evidence="3" key="2">
    <citation type="journal article" date="2000" name="Genome Res.">
        <title>Normalization and subtraction of cap-trapper-selected cDNAs to prepare full-length cDNA libraries for rapid discovery of new genes.</title>
        <authorList>
            <person name="Carninci P."/>
            <person name="Shibata Y."/>
            <person name="Hayatsu N."/>
            <person name="Sugahara Y."/>
            <person name="Shibata K."/>
            <person name="Itoh M."/>
            <person name="Konno H."/>
            <person name="Okazaki Y."/>
            <person name="Muramatsu M."/>
            <person name="Hayashizaki Y."/>
        </authorList>
    </citation>
    <scope>NUCLEOTIDE SEQUENCE</scope>
    <source>
        <strain evidence="3">C57BL/6J</strain>
        <tissue evidence="3">Aorta and vein</tissue>
    </source>
</reference>
<evidence type="ECO:0000256" key="1">
    <source>
        <dbReference type="SAM" id="MobiDB-lite"/>
    </source>
</evidence>
<reference evidence="3" key="4">
    <citation type="journal article" date="2001" name="Nature">
        <title>Functional annotation of a full-length mouse cDNA collection.</title>
        <authorList>
            <consortium name="The RIKEN Genome Exploration Research Group Phase II Team and the FANTOM Consortium"/>
        </authorList>
    </citation>
    <scope>NUCLEOTIDE SEQUENCE</scope>
    <source>
        <strain evidence="3">C57BL/6J</strain>
        <tissue evidence="3">Aorta and vein</tissue>
    </source>
</reference>
<keyword evidence="2" id="KW-0732">Signal</keyword>
<reference evidence="3" key="5">
    <citation type="journal article" date="2002" name="Nature">
        <title>Analysis of the mouse transcriptome based on functional annotation of 60,770 full-length cDNAs.</title>
        <authorList>
            <consortium name="The FANTOM Consortium and the RIKEN Genome Exploration Research Group Phase I and II Team"/>
        </authorList>
    </citation>
    <scope>NUCLEOTIDE SEQUENCE</scope>
    <source>
        <strain evidence="3">C57BL/6J</strain>
        <tissue evidence="3">Aorta and vein</tissue>
    </source>
</reference>
<reference evidence="3" key="8">
    <citation type="journal article" date="2005" name="Science">
        <title>Antisense Transcription in the Mammalian Transcriptome.</title>
        <authorList>
            <consortium name="RIKEN Genome Exploration Research Group and Genome Science Group (Genome Network Project Core Group) and the FANTOM Consortium"/>
        </authorList>
    </citation>
    <scope>NUCLEOTIDE SEQUENCE</scope>
    <source>
        <strain evidence="3">C57BL/6J</strain>
        <tissue evidence="3">Aorta and vein</tissue>
    </source>
</reference>
<dbReference type="PhylomeDB" id="Q3UTX0"/>
<organism evidence="3">
    <name type="scientific">Mus musculus</name>
    <name type="common">Mouse</name>
    <dbReference type="NCBI Taxonomy" id="10090"/>
    <lineage>
        <taxon>Eukaryota</taxon>
        <taxon>Metazoa</taxon>
        <taxon>Chordata</taxon>
        <taxon>Craniata</taxon>
        <taxon>Vertebrata</taxon>
        <taxon>Euteleostomi</taxon>
        <taxon>Mammalia</taxon>
        <taxon>Eutheria</taxon>
        <taxon>Euarchontoglires</taxon>
        <taxon>Glires</taxon>
        <taxon>Rodentia</taxon>
        <taxon>Myomorpha</taxon>
        <taxon>Muroidea</taxon>
        <taxon>Muridae</taxon>
        <taxon>Murinae</taxon>
        <taxon>Mus</taxon>
        <taxon>Mus</taxon>
    </lineage>
</organism>
<dbReference type="AlphaFoldDB" id="Q3UTX0"/>
<evidence type="ECO:0000313" key="3">
    <source>
        <dbReference type="EMBL" id="BAE23860.1"/>
    </source>
</evidence>
<reference evidence="3" key="7">
    <citation type="journal article" date="2005" name="Science">
        <title>The Transcriptional Landscape of the Mammalian Genome.</title>
        <authorList>
            <consortium name="The FANTOM Consortium"/>
            <consortium name="Riken Genome Exploration Research Group and Genome Science Group (Genome Network Project Core Group)"/>
        </authorList>
    </citation>
    <scope>NUCLEOTIDE SEQUENCE</scope>
    <source>
        <strain evidence="3">C57BL/6J</strain>
        <tissue evidence="3">Aorta and vein</tissue>
    </source>
</reference>
<name>Q3UTX0_MOUSE</name>
<sequence length="141" mass="15566">MCWSTVLSVPLVVLVFGFQAPVDEVWCAWNRAPYSVQKSWVTSPGVQSEQNPGSVPKKQGRADFSHSALTAESLQSQPHRFGSWDLNTGAAAHFPAWGPSFGLEEKNKTTINERTLSVSLEDCVWRFLGPFLQSQSSNPTL</sequence>
<feature type="chain" id="PRO_5004230192" evidence="2">
    <location>
        <begin position="28"/>
        <end position="141"/>
    </location>
</feature>
<reference evidence="3" key="3">
    <citation type="journal article" date="2000" name="Genome Res.">
        <title>RIKEN integrated sequence analysis (RISA) system--384-format sequencing pipeline with 384 multicapillary sequencer.</title>
        <authorList>
            <person name="Shibata K."/>
            <person name="Itoh M."/>
            <person name="Aizawa K."/>
            <person name="Nagaoka S."/>
            <person name="Sasaki N."/>
            <person name="Carninci P."/>
            <person name="Konno H."/>
            <person name="Akiyama J."/>
            <person name="Nishi K."/>
            <person name="Kitsunai T."/>
            <person name="Tashiro H."/>
            <person name="Itoh M."/>
            <person name="Sumi N."/>
            <person name="Ishii Y."/>
            <person name="Nakamura S."/>
            <person name="Hazama M."/>
            <person name="Nishine T."/>
            <person name="Harada A."/>
            <person name="Yamamoto R."/>
            <person name="Matsumoto H."/>
            <person name="Sakaguchi S."/>
            <person name="Ikegami T."/>
            <person name="Kashiwagi K."/>
            <person name="Fujiwake S."/>
            <person name="Inoue K."/>
            <person name="Togawa Y."/>
            <person name="Izawa M."/>
            <person name="Ohara E."/>
            <person name="Watahiki M."/>
            <person name="Yoneda Y."/>
            <person name="Ishikawa T."/>
            <person name="Ozawa K."/>
            <person name="Tanaka T."/>
            <person name="Matsuura S."/>
            <person name="Kawai J."/>
            <person name="Okazaki Y."/>
            <person name="Muramatsu M."/>
            <person name="Inoue Y."/>
            <person name="Kira A."/>
            <person name="Hayashizaki Y."/>
        </authorList>
    </citation>
    <scope>NUCLEOTIDE SEQUENCE</scope>
    <source>
        <strain evidence="3">C57BL/6J</strain>
        <tissue evidence="3">Aorta and vein</tissue>
    </source>
</reference>
<protein>
    <submittedName>
        <fullName evidence="3">Uncharacterized protein</fullName>
    </submittedName>
</protein>
<dbReference type="EMBL" id="AK139008">
    <property type="protein sequence ID" value="BAE23860.1"/>
    <property type="molecule type" value="mRNA"/>
</dbReference>
<feature type="region of interest" description="Disordered" evidence="1">
    <location>
        <begin position="43"/>
        <end position="62"/>
    </location>
</feature>
<proteinExistence type="evidence at transcript level"/>
<dbReference type="OrthoDB" id="10339383at2759"/>
<evidence type="ECO:0000256" key="2">
    <source>
        <dbReference type="SAM" id="SignalP"/>
    </source>
</evidence>
<feature type="signal peptide" evidence="2">
    <location>
        <begin position="1"/>
        <end position="27"/>
    </location>
</feature>
<reference evidence="3" key="6">
    <citation type="submission" date="2004-03" db="EMBL/GenBank/DDBJ databases">
        <authorList>
            <person name="Arakawa T."/>
            <person name="Carninci P."/>
            <person name="Fukuda S."/>
            <person name="Hashizume W."/>
            <person name="Hayashida K."/>
            <person name="Hori F."/>
            <person name="Iida J."/>
            <person name="Imamura K."/>
            <person name="Imotani K."/>
            <person name="Itoh M."/>
            <person name="Kanagawa S."/>
            <person name="Kawai J."/>
            <person name="Kojima M."/>
            <person name="Konno H."/>
            <person name="Murata M."/>
            <person name="Nakamura M."/>
            <person name="Ninomiya N."/>
            <person name="Nishiyori H."/>
            <person name="Nomura K."/>
            <person name="Ohno M."/>
            <person name="Sakazume N."/>
            <person name="Sano H."/>
            <person name="Sasaki D."/>
            <person name="Shibata K."/>
            <person name="Shiraki T."/>
            <person name="Tagami M."/>
            <person name="Tagami Y."/>
            <person name="Waki K."/>
            <person name="Watahiki A."/>
            <person name="Muramatsu M."/>
            <person name="Hayashizaki Y."/>
        </authorList>
    </citation>
    <scope>NUCLEOTIDE SEQUENCE</scope>
    <source>
        <strain evidence="3">C57BL/6J</strain>
        <tissue evidence="3">Aorta and vein</tissue>
    </source>
</reference>
<feature type="compositionally biased region" description="Polar residues" evidence="1">
    <location>
        <begin position="43"/>
        <end position="53"/>
    </location>
</feature>